<reference evidence="5 6" key="1">
    <citation type="journal article" date="2024" name="Plant J.">
        <title>Genome sequences and population genomics reveal climatic adaptation and genomic divergence between two closely related sweetgum species.</title>
        <authorList>
            <person name="Xu W.Q."/>
            <person name="Ren C.Q."/>
            <person name="Zhang X.Y."/>
            <person name="Comes H.P."/>
            <person name="Liu X.H."/>
            <person name="Li Y.G."/>
            <person name="Kettle C.J."/>
            <person name="Jalonen R."/>
            <person name="Gaisberger H."/>
            <person name="Ma Y.Z."/>
            <person name="Qiu Y.X."/>
        </authorList>
    </citation>
    <scope>NUCLEOTIDE SEQUENCE [LARGE SCALE GENOMIC DNA]</scope>
    <source>
        <strain evidence="5">Hangzhou</strain>
    </source>
</reference>
<evidence type="ECO:0000259" key="3">
    <source>
        <dbReference type="Pfam" id="PF05605"/>
    </source>
</evidence>
<evidence type="ECO:0000313" key="5">
    <source>
        <dbReference type="EMBL" id="KAK9281109.1"/>
    </source>
</evidence>
<protein>
    <submittedName>
        <fullName evidence="5">Uncharacterized protein</fullName>
    </submittedName>
</protein>
<organism evidence="5 6">
    <name type="scientific">Liquidambar formosana</name>
    <name type="common">Formosan gum</name>
    <dbReference type="NCBI Taxonomy" id="63359"/>
    <lineage>
        <taxon>Eukaryota</taxon>
        <taxon>Viridiplantae</taxon>
        <taxon>Streptophyta</taxon>
        <taxon>Embryophyta</taxon>
        <taxon>Tracheophyta</taxon>
        <taxon>Spermatophyta</taxon>
        <taxon>Magnoliopsida</taxon>
        <taxon>eudicotyledons</taxon>
        <taxon>Gunneridae</taxon>
        <taxon>Pentapetalae</taxon>
        <taxon>Saxifragales</taxon>
        <taxon>Altingiaceae</taxon>
        <taxon>Liquidambar</taxon>
    </lineage>
</organism>
<gene>
    <name evidence="5" type="ORF">L1049_004002</name>
</gene>
<feature type="domain" description="Di19 C-terminal" evidence="4">
    <location>
        <begin position="115"/>
        <end position="217"/>
    </location>
</feature>
<dbReference type="InterPro" id="IPR027935">
    <property type="entry name" value="Di19_C"/>
</dbReference>
<dbReference type="InterPro" id="IPR008598">
    <property type="entry name" value="Di19_Zn-bd"/>
</dbReference>
<proteinExistence type="inferred from homology"/>
<dbReference type="Pfam" id="PF05605">
    <property type="entry name" value="zf-Di19"/>
    <property type="match status" value="1"/>
</dbReference>
<comment type="caution">
    <text evidence="5">The sequence shown here is derived from an EMBL/GenBank/DDBJ whole genome shotgun (WGS) entry which is preliminary data.</text>
</comment>
<dbReference type="PANTHER" id="PTHR31875:SF25">
    <property type="entry name" value="PROTEIN DEHYDRATION-INDUCED 19 HOMOLOG 2"/>
    <property type="match status" value="1"/>
</dbReference>
<dbReference type="Pfam" id="PF14571">
    <property type="entry name" value="Di19_C"/>
    <property type="match status" value="1"/>
</dbReference>
<feature type="region of interest" description="Disordered" evidence="2">
    <location>
        <begin position="164"/>
        <end position="203"/>
    </location>
</feature>
<dbReference type="InterPro" id="IPR033347">
    <property type="entry name" value="Di19"/>
</dbReference>
<evidence type="ECO:0000259" key="4">
    <source>
        <dbReference type="Pfam" id="PF14571"/>
    </source>
</evidence>
<dbReference type="PANTHER" id="PTHR31875">
    <property type="entry name" value="PROTEIN DEHYDRATION-INDUCED 19"/>
    <property type="match status" value="1"/>
</dbReference>
<keyword evidence="6" id="KW-1185">Reference proteome</keyword>
<dbReference type="EMBL" id="JBBPBK010000007">
    <property type="protein sequence ID" value="KAK9281109.1"/>
    <property type="molecule type" value="Genomic_DNA"/>
</dbReference>
<name>A0AAP0WVA9_LIQFO</name>
<dbReference type="AlphaFoldDB" id="A0AAP0WVA9"/>
<evidence type="ECO:0000313" key="6">
    <source>
        <dbReference type="Proteomes" id="UP001415857"/>
    </source>
</evidence>
<sequence length="222" mass="25036">MAEDSWSYFFSTSSNLCRSSLQSRSDLCFDFEEIEGDDDLKAEFPCPFCSDEFDITELCYHIEDEHPCEANIGVCPVCDTRVDRNMVGHITTQHANIFKIQQKLELLKGESNSTLSFLKKELEDAHLNSLLGRSSRVVSPSNMAPDPLLSSFFYHLPTVDESESVQLSSPTEASLAEKSTDETILDRNTQPSPLSDKDQEEKAKRSEFVQGLLWSTIFDDSL</sequence>
<evidence type="ECO:0000256" key="2">
    <source>
        <dbReference type="SAM" id="MobiDB-lite"/>
    </source>
</evidence>
<feature type="domain" description="Di19 zinc-binding" evidence="3">
    <location>
        <begin position="43"/>
        <end position="95"/>
    </location>
</feature>
<evidence type="ECO:0000256" key="1">
    <source>
        <dbReference type="ARBA" id="ARBA00007109"/>
    </source>
</evidence>
<accession>A0AAP0WVA9</accession>
<dbReference type="Proteomes" id="UP001415857">
    <property type="component" value="Unassembled WGS sequence"/>
</dbReference>
<comment type="similarity">
    <text evidence="1">Belongs to the Di19 family.</text>
</comment>